<keyword evidence="2" id="KW-1185">Reference proteome</keyword>
<evidence type="ECO:0000313" key="2">
    <source>
        <dbReference type="Proteomes" id="UP001595792"/>
    </source>
</evidence>
<gene>
    <name evidence="1" type="ORF">ACFOUY_08205</name>
</gene>
<organism evidence="1 2">
    <name type="scientific">Pedobacter jamesrossensis</name>
    <dbReference type="NCBI Taxonomy" id="1908238"/>
    <lineage>
        <taxon>Bacteria</taxon>
        <taxon>Pseudomonadati</taxon>
        <taxon>Bacteroidota</taxon>
        <taxon>Sphingobacteriia</taxon>
        <taxon>Sphingobacteriales</taxon>
        <taxon>Sphingobacteriaceae</taxon>
        <taxon>Pedobacter</taxon>
    </lineage>
</organism>
<sequence length="251" mass="29871">MKNKVISLFGNKTIIQNQGVKYSKLLEQFIEPFMADFDGIEHYEDIFEFAISAWNFGNLKVLLPKGESEAIMSSFKKTEVNLDLLKRMIYSKVTKFKDYDNFIVDFEIKETIGDPVLSVVTQGKEDYLASMLADLEEEYSEEDFEENYINRSAIILRPLQPFLDWFSNLYPEDVHEVKETKTYLISEDIDDVEAWLRKKFDRLFVLELEDRHSNKKKWPQNRNYKMFKQWFQVELSTWVYDLEKEPVSKAL</sequence>
<dbReference type="Proteomes" id="UP001595792">
    <property type="component" value="Unassembled WGS sequence"/>
</dbReference>
<comment type="caution">
    <text evidence="1">The sequence shown here is derived from an EMBL/GenBank/DDBJ whole genome shotgun (WGS) entry which is preliminary data.</text>
</comment>
<name>A0ABV8NLZ3_9SPHI</name>
<evidence type="ECO:0000313" key="1">
    <source>
        <dbReference type="EMBL" id="MFC4196677.1"/>
    </source>
</evidence>
<reference evidence="2" key="1">
    <citation type="journal article" date="2019" name="Int. J. Syst. Evol. Microbiol.">
        <title>The Global Catalogue of Microorganisms (GCM) 10K type strain sequencing project: providing services to taxonomists for standard genome sequencing and annotation.</title>
        <authorList>
            <consortium name="The Broad Institute Genomics Platform"/>
            <consortium name="The Broad Institute Genome Sequencing Center for Infectious Disease"/>
            <person name="Wu L."/>
            <person name="Ma J."/>
        </authorList>
    </citation>
    <scope>NUCLEOTIDE SEQUENCE [LARGE SCALE GENOMIC DNA]</scope>
    <source>
        <strain evidence="2">CCM 8689</strain>
    </source>
</reference>
<dbReference type="RefSeq" id="WP_378960014.1">
    <property type="nucleotide sequence ID" value="NZ_JBHRXC010000016.1"/>
</dbReference>
<dbReference type="EMBL" id="JBHSBY010000037">
    <property type="protein sequence ID" value="MFC4196677.1"/>
    <property type="molecule type" value="Genomic_DNA"/>
</dbReference>
<proteinExistence type="predicted"/>
<protein>
    <submittedName>
        <fullName evidence="1">Uncharacterized protein</fullName>
    </submittedName>
</protein>
<accession>A0ABV8NLZ3</accession>